<organism evidence="5 6">
    <name type="scientific">Algoriphagus ornithinivorans</name>
    <dbReference type="NCBI Taxonomy" id="226506"/>
    <lineage>
        <taxon>Bacteria</taxon>
        <taxon>Pseudomonadati</taxon>
        <taxon>Bacteroidota</taxon>
        <taxon>Cytophagia</taxon>
        <taxon>Cytophagales</taxon>
        <taxon>Cyclobacteriaceae</taxon>
        <taxon>Algoriphagus</taxon>
    </lineage>
</organism>
<dbReference type="InterPro" id="IPR018060">
    <property type="entry name" value="HTH_AraC"/>
</dbReference>
<dbReference type="PROSITE" id="PS00041">
    <property type="entry name" value="HTH_ARAC_FAMILY_1"/>
    <property type="match status" value="1"/>
</dbReference>
<dbReference type="InterPro" id="IPR011051">
    <property type="entry name" value="RmlC_Cupin_sf"/>
</dbReference>
<evidence type="ECO:0000313" key="5">
    <source>
        <dbReference type="EMBL" id="SFN90334.1"/>
    </source>
</evidence>
<dbReference type="SUPFAM" id="SSF46689">
    <property type="entry name" value="Homeodomain-like"/>
    <property type="match status" value="2"/>
</dbReference>
<evidence type="ECO:0000256" key="3">
    <source>
        <dbReference type="ARBA" id="ARBA00023163"/>
    </source>
</evidence>
<dbReference type="GO" id="GO:0003700">
    <property type="term" value="F:DNA-binding transcription factor activity"/>
    <property type="evidence" value="ECO:0007669"/>
    <property type="project" value="InterPro"/>
</dbReference>
<evidence type="ECO:0000313" key="6">
    <source>
        <dbReference type="Proteomes" id="UP000199564"/>
    </source>
</evidence>
<dbReference type="InterPro" id="IPR014710">
    <property type="entry name" value="RmlC-like_jellyroll"/>
</dbReference>
<keyword evidence="2" id="KW-0238">DNA-binding</keyword>
<dbReference type="InterPro" id="IPR013096">
    <property type="entry name" value="Cupin_2"/>
</dbReference>
<dbReference type="Pfam" id="PF07883">
    <property type="entry name" value="Cupin_2"/>
    <property type="match status" value="1"/>
</dbReference>
<evidence type="ECO:0000256" key="2">
    <source>
        <dbReference type="ARBA" id="ARBA00023125"/>
    </source>
</evidence>
<dbReference type="EMBL" id="FOVW01000002">
    <property type="protein sequence ID" value="SFN90334.1"/>
    <property type="molecule type" value="Genomic_DNA"/>
</dbReference>
<evidence type="ECO:0000256" key="1">
    <source>
        <dbReference type="ARBA" id="ARBA00023015"/>
    </source>
</evidence>
<dbReference type="PANTHER" id="PTHR43280">
    <property type="entry name" value="ARAC-FAMILY TRANSCRIPTIONAL REGULATOR"/>
    <property type="match status" value="1"/>
</dbReference>
<proteinExistence type="predicted"/>
<dbReference type="PROSITE" id="PS01124">
    <property type="entry name" value="HTH_ARAC_FAMILY_2"/>
    <property type="match status" value="1"/>
</dbReference>
<protein>
    <submittedName>
        <fullName evidence="5">Transcriptional regulator, AraC family</fullName>
    </submittedName>
</protein>
<dbReference type="InterPro" id="IPR018062">
    <property type="entry name" value="HTH_AraC-typ_CS"/>
</dbReference>
<dbReference type="InterPro" id="IPR009057">
    <property type="entry name" value="Homeodomain-like_sf"/>
</dbReference>
<dbReference type="SUPFAM" id="SSF51182">
    <property type="entry name" value="RmlC-like cupins"/>
    <property type="match status" value="1"/>
</dbReference>
<dbReference type="GO" id="GO:0043565">
    <property type="term" value="F:sequence-specific DNA binding"/>
    <property type="evidence" value="ECO:0007669"/>
    <property type="project" value="InterPro"/>
</dbReference>
<dbReference type="PANTHER" id="PTHR43280:SF27">
    <property type="entry name" value="TRANSCRIPTIONAL REGULATOR MTLR"/>
    <property type="match status" value="1"/>
</dbReference>
<dbReference type="Gene3D" id="2.60.120.10">
    <property type="entry name" value="Jelly Rolls"/>
    <property type="match status" value="1"/>
</dbReference>
<dbReference type="CDD" id="cd06976">
    <property type="entry name" value="cupin_MtlR-like_N"/>
    <property type="match status" value="1"/>
</dbReference>
<keyword evidence="3" id="KW-0804">Transcription</keyword>
<dbReference type="SMART" id="SM00342">
    <property type="entry name" value="HTH_ARAC"/>
    <property type="match status" value="1"/>
</dbReference>
<sequence>MKKPVQKSRIPEDKSFLIRELKAPFFDVNWHFHSEFQLFVVLKGKGTRFIGNHMSSFKEGDMVLTGPNLPHLWRNDQEYFQIDSKLETHGIVIYFPDHFLQNAVFELNEFSSIANMLYKSSRGLEVQGKTNREITQMMKELLKMEGVQSLIQLLTILEKIAQSEEYQIIADAAYTNTFKESEKDRMGLVYEFVMHRFNEKIALKEVADICNLSESAFSRYFKSRANQSFSDFLSSIRINHACKLLQNEQLNISQICYESGFFTLSNFNKQFREKIGKTPLEYRKEFVTSF</sequence>
<reference evidence="6" key="1">
    <citation type="submission" date="2016-10" db="EMBL/GenBank/DDBJ databases">
        <authorList>
            <person name="Varghese N."/>
            <person name="Submissions S."/>
        </authorList>
    </citation>
    <scope>NUCLEOTIDE SEQUENCE [LARGE SCALE GENOMIC DNA]</scope>
    <source>
        <strain evidence="6">DSM 15282</strain>
    </source>
</reference>
<accession>A0A1I5CTR6</accession>
<dbReference type="AlphaFoldDB" id="A0A1I5CTR6"/>
<name>A0A1I5CTR6_9BACT</name>
<keyword evidence="1" id="KW-0805">Transcription regulation</keyword>
<keyword evidence="6" id="KW-1185">Reference proteome</keyword>
<dbReference type="Proteomes" id="UP000199564">
    <property type="component" value="Unassembled WGS sequence"/>
</dbReference>
<dbReference type="STRING" id="226506.SAMN04488519_102390"/>
<dbReference type="RefSeq" id="WP_091650727.1">
    <property type="nucleotide sequence ID" value="NZ_FOVW01000002.1"/>
</dbReference>
<dbReference type="Gene3D" id="1.10.10.60">
    <property type="entry name" value="Homeodomain-like"/>
    <property type="match status" value="2"/>
</dbReference>
<evidence type="ECO:0000259" key="4">
    <source>
        <dbReference type="PROSITE" id="PS01124"/>
    </source>
</evidence>
<feature type="domain" description="HTH araC/xylS-type" evidence="4">
    <location>
        <begin position="187"/>
        <end position="285"/>
    </location>
</feature>
<gene>
    <name evidence="5" type="ORF">SAMN04488519_102390</name>
</gene>
<dbReference type="Pfam" id="PF12833">
    <property type="entry name" value="HTH_18"/>
    <property type="match status" value="1"/>
</dbReference>